<evidence type="ECO:0000313" key="1">
    <source>
        <dbReference type="EMBL" id="GBO11743.1"/>
    </source>
</evidence>
<dbReference type="AlphaFoldDB" id="A0A4Y2UGL9"/>
<name>A0A4Y2UGL9_ARAVE</name>
<reference evidence="1 2" key="1">
    <citation type="journal article" date="2019" name="Sci. Rep.">
        <title>Orb-weaving spider Araneus ventricosus genome elucidates the spidroin gene catalogue.</title>
        <authorList>
            <person name="Kono N."/>
            <person name="Nakamura H."/>
            <person name="Ohtoshi R."/>
            <person name="Moran D.A.P."/>
            <person name="Shinohara A."/>
            <person name="Yoshida Y."/>
            <person name="Fujiwara M."/>
            <person name="Mori M."/>
            <person name="Tomita M."/>
            <person name="Arakawa K."/>
        </authorList>
    </citation>
    <scope>NUCLEOTIDE SEQUENCE [LARGE SCALE GENOMIC DNA]</scope>
</reference>
<dbReference type="EMBL" id="BGPR01036508">
    <property type="protein sequence ID" value="GBO11743.1"/>
    <property type="molecule type" value="Genomic_DNA"/>
</dbReference>
<organism evidence="1 2">
    <name type="scientific">Araneus ventricosus</name>
    <name type="common">Orbweaver spider</name>
    <name type="synonym">Epeira ventricosa</name>
    <dbReference type="NCBI Taxonomy" id="182803"/>
    <lineage>
        <taxon>Eukaryota</taxon>
        <taxon>Metazoa</taxon>
        <taxon>Ecdysozoa</taxon>
        <taxon>Arthropoda</taxon>
        <taxon>Chelicerata</taxon>
        <taxon>Arachnida</taxon>
        <taxon>Araneae</taxon>
        <taxon>Araneomorphae</taxon>
        <taxon>Entelegynae</taxon>
        <taxon>Araneoidea</taxon>
        <taxon>Araneidae</taxon>
        <taxon>Araneus</taxon>
    </lineage>
</organism>
<evidence type="ECO:0000313" key="2">
    <source>
        <dbReference type="Proteomes" id="UP000499080"/>
    </source>
</evidence>
<protein>
    <submittedName>
        <fullName evidence="1">Uncharacterized protein</fullName>
    </submittedName>
</protein>
<sequence length="52" mass="5680">MGLDFVLASAGGMGPELAHKTLESQFRVSLLTANEAFFIIEDLWVQIVISVN</sequence>
<comment type="caution">
    <text evidence="1">The sequence shown here is derived from an EMBL/GenBank/DDBJ whole genome shotgun (WGS) entry which is preliminary data.</text>
</comment>
<dbReference type="Proteomes" id="UP000499080">
    <property type="component" value="Unassembled WGS sequence"/>
</dbReference>
<keyword evidence="2" id="KW-1185">Reference proteome</keyword>
<proteinExistence type="predicted"/>
<feature type="non-terminal residue" evidence="1">
    <location>
        <position position="52"/>
    </location>
</feature>
<accession>A0A4Y2UGL9</accession>
<gene>
    <name evidence="1" type="ORF">AVEN_176776_1</name>
</gene>